<proteinExistence type="predicted"/>
<reference evidence="1" key="1">
    <citation type="submission" date="2024-03" db="EMBL/GenBank/DDBJ databases">
        <title>Diverse circular DNA viruses in blood, oral, and fecal samples of captive lemurs.</title>
        <authorList>
            <person name="Paietta E.N."/>
            <person name="Kraberger S."/>
            <person name="Lund M.C."/>
            <person name="Custer J.M."/>
            <person name="Vargas K.M."/>
            <person name="Ehmke E.E."/>
            <person name="Yoder A.D."/>
            <person name="Varsani A."/>
        </authorList>
    </citation>
    <scope>NUCLEOTIDE SEQUENCE</scope>
    <source>
        <strain evidence="1">Duke_28FS_21</strain>
    </source>
</reference>
<organism evidence="1">
    <name type="scientific">Dulem virus 59</name>
    <dbReference type="NCBI Taxonomy" id="3145770"/>
    <lineage>
        <taxon>Viruses</taxon>
        <taxon>Monodnaviria</taxon>
        <taxon>Loebvirae</taxon>
        <taxon>Hofneiviricota</taxon>
        <taxon>Faserviricetes</taxon>
        <taxon>Tubulavirales</taxon>
        <taxon>Inoviridae</taxon>
        <taxon>Inovirus</taxon>
    </lineage>
</organism>
<protein>
    <submittedName>
        <fullName evidence="1">Uncharacterized protein</fullName>
    </submittedName>
</protein>
<evidence type="ECO:0000313" key="1">
    <source>
        <dbReference type="EMBL" id="XCD07660.1"/>
    </source>
</evidence>
<accession>A0AAU8B772</accession>
<name>A0AAU8B772_9VIRU</name>
<sequence>MNKNINEDRVKRELNLCTDLINIFIDYVYSLDKYFKSDANKEKNYFLYNEYKFFNRNIKNSIRRNGFDLK</sequence>
<dbReference type="EMBL" id="PP511793">
    <property type="protein sequence ID" value="XCD07660.1"/>
    <property type="molecule type" value="Genomic_DNA"/>
</dbReference>